<comment type="caution">
    <text evidence="2">The sequence shown here is derived from an EMBL/GenBank/DDBJ whole genome shotgun (WGS) entry which is preliminary data.</text>
</comment>
<keyword evidence="1" id="KW-0472">Membrane</keyword>
<accession>A0A3P1UME5</accession>
<dbReference type="EMBL" id="RQYY01000020">
    <property type="protein sequence ID" value="RRD22788.1"/>
    <property type="molecule type" value="Genomic_DNA"/>
</dbReference>
<dbReference type="RefSeq" id="WP_124797185.1">
    <property type="nucleotide sequence ID" value="NZ_RQYY01000020.1"/>
</dbReference>
<protein>
    <recommendedName>
        <fullName evidence="4">HrgC protein</fullName>
    </recommendedName>
</protein>
<evidence type="ECO:0008006" key="4">
    <source>
        <dbReference type="Google" id="ProtNLM"/>
    </source>
</evidence>
<dbReference type="OrthoDB" id="88178at2"/>
<name>A0A3P1UME5_9FUSO</name>
<dbReference type="Proteomes" id="UP000281534">
    <property type="component" value="Unassembled WGS sequence"/>
</dbReference>
<feature type="transmembrane region" description="Helical" evidence="1">
    <location>
        <begin position="40"/>
        <end position="62"/>
    </location>
</feature>
<evidence type="ECO:0000313" key="2">
    <source>
        <dbReference type="EMBL" id="RRD22788.1"/>
    </source>
</evidence>
<evidence type="ECO:0000256" key="1">
    <source>
        <dbReference type="SAM" id="Phobius"/>
    </source>
</evidence>
<dbReference type="AlphaFoldDB" id="A0A3P1UME5"/>
<keyword evidence="1" id="KW-1133">Transmembrane helix</keyword>
<feature type="transmembrane region" description="Helical" evidence="1">
    <location>
        <begin position="177"/>
        <end position="196"/>
    </location>
</feature>
<feature type="transmembrane region" description="Helical" evidence="1">
    <location>
        <begin position="12"/>
        <end position="34"/>
    </location>
</feature>
<proteinExistence type="predicted"/>
<sequence>MSVKFELKKDAFMKKGVVGYSYTSYFFCAFVPMLREDGKGFIMLLSIWLLTSAPSYLVNYFLKNFSFNPDSLFTKILIPLLYIKYKYILICHALFSGILSIISIAVWIYVGSWYNKNYTKRLLDKGYSPSENDNYALALLKEYGCLEYTEDEKEDKEKMRLYKNITDTVKKDEKSKYYIFMTYFIIIFVITIIVNYTEIIKVGDITYLEAIQAAGR</sequence>
<feature type="transmembrane region" description="Helical" evidence="1">
    <location>
        <begin position="87"/>
        <end position="110"/>
    </location>
</feature>
<gene>
    <name evidence="2" type="ORF">EII27_09225</name>
</gene>
<keyword evidence="1" id="KW-0812">Transmembrane</keyword>
<evidence type="ECO:0000313" key="3">
    <source>
        <dbReference type="Proteomes" id="UP000281534"/>
    </source>
</evidence>
<reference evidence="2 3" key="1">
    <citation type="submission" date="2018-11" db="EMBL/GenBank/DDBJ databases">
        <title>Genomes From Bacteria Associated with the Canine Oral Cavity: a Test Case for Automated Genome-Based Taxonomic Assignment.</title>
        <authorList>
            <person name="Coil D.A."/>
            <person name="Jospin G."/>
            <person name="Darling A.E."/>
            <person name="Wallis C."/>
            <person name="Davis I.J."/>
            <person name="Harris S."/>
            <person name="Eisen J.A."/>
            <person name="Holcombe L.J."/>
            <person name="O'Flynn C."/>
        </authorList>
    </citation>
    <scope>NUCLEOTIDE SEQUENCE [LARGE SCALE GENOMIC DNA]</scope>
    <source>
        <strain evidence="2 3">OH4460_COT-188</strain>
    </source>
</reference>
<organism evidence="2 3">
    <name type="scientific">Fusobacterium canifelinum</name>
    <dbReference type="NCBI Taxonomy" id="285729"/>
    <lineage>
        <taxon>Bacteria</taxon>
        <taxon>Fusobacteriati</taxon>
        <taxon>Fusobacteriota</taxon>
        <taxon>Fusobacteriia</taxon>
        <taxon>Fusobacteriales</taxon>
        <taxon>Fusobacteriaceae</taxon>
        <taxon>Fusobacterium</taxon>
    </lineage>
</organism>